<dbReference type="EMBL" id="CALQ01000992">
    <property type="protein sequence ID" value="CCM16028.1"/>
    <property type="molecule type" value="Genomic_DNA"/>
</dbReference>
<proteinExistence type="predicted"/>
<dbReference type="AlphaFoldDB" id="A0A1E1IXV6"/>
<reference evidence="2" key="1">
    <citation type="submission" date="2012-08" db="EMBL/GenBank/DDBJ databases">
        <title>Comparative genomics of metastatic and non-metastatic Leishmania guyanensis provides insights into polygenic factors involved in Leishmania RNA virus infection.</title>
        <authorList>
            <person name="Smith D."/>
            <person name="Hertz-Fowler C."/>
            <person name="Martin R."/>
            <person name="Dickens N."/>
            <person name="Fasel N."/>
            <person name="Falquet L."/>
            <person name="Beverley S."/>
            <person name="Zangger H."/>
            <person name="Calderon-Copete S."/>
            <person name="Mottram J."/>
            <person name="Xenarios I."/>
        </authorList>
    </citation>
    <scope>NUCLEOTIDE SEQUENCE</scope>
    <source>
        <strain evidence="2">MHOM/BR/75/M4147/SSU:IR2SAT-LUC</strain>
    </source>
</reference>
<dbReference type="PROSITE" id="PS50096">
    <property type="entry name" value="IQ"/>
    <property type="match status" value="2"/>
</dbReference>
<evidence type="ECO:0000313" key="2">
    <source>
        <dbReference type="EMBL" id="CCM16028.1"/>
    </source>
</evidence>
<evidence type="ECO:0008006" key="3">
    <source>
        <dbReference type="Google" id="ProtNLM"/>
    </source>
</evidence>
<organism evidence="2">
    <name type="scientific">Leishmania guyanensis</name>
    <dbReference type="NCBI Taxonomy" id="5670"/>
    <lineage>
        <taxon>Eukaryota</taxon>
        <taxon>Discoba</taxon>
        <taxon>Euglenozoa</taxon>
        <taxon>Kinetoplastea</taxon>
        <taxon>Metakinetoplastina</taxon>
        <taxon>Trypanosomatida</taxon>
        <taxon>Trypanosomatidae</taxon>
        <taxon>Leishmaniinae</taxon>
        <taxon>Leishmania</taxon>
        <taxon>Leishmania guyanensis species complex</taxon>
    </lineage>
</organism>
<sequence>MDGKRYHLRAGPEPVDAHAIPSGLSRARELAATREQPILALKAYSVWMRSGSIGASARAGALLDFTLYCNMFALQVWETNDAGLVSPLALARNYFQLAMNEFSVLYNVVFPDLDAPDTDADLASMSVSDANTDSVPDGLRAALLLTVGNRACVELRAGGEGVKKAERLFLFSRGLEEQTSDAPSRQRTWGIVRELNAGVAAVTRCDFLQGEEAARKALALMETPVEGESADTVSHASVDETGCVEHTSLLLALAYYTLGVSTETTSCESSLLDYDQAIALVSEDDTGSSVASLMSQTRSRLAVYIEEQRAKARLSAEEAARAANTEKKGRGISRPKAGKAMSSRRIPQKAGNTRFSQSEAGLLPIATPSIPDVLRSYLEKEGLTTALVRVGSLKGLYEVLARSLPGYKGHKALPQSLFAGTRFEAGAHESLFAVLFCTATPLQWTLRLLEAAEHPASFHHSVWTPRPVLASLVMAMAAQRPPAPRSSAALQIRKEIAEGSGKLRQQVIQLFAPPAAAATVKQKAHESVDSVVELLEQRLGLLLKTERVFEEHWIATERIGSALRAFAVLQDILRLKQKLLTQKRLQEGRQERSVRIIVHFFRHIVKRQSLHEEQMLMNRRRFEERVEAAVTLQKYIRRWCAYQELVRRHARRQEYVEKIVLLQSLARRRAAARVHADLRELRRKEELIEAQVMLFACAALQIQRMYRGHCARLRCYHLRGQVHAATLHHMRDSHNYYVTVIQKRVRGMLVRLQYGRVVYASRCYGRNMYKTQLWVRSCLVIQRVYRAYRLRRRPVAHPAAPQIYSGPQASGPSAASLRRLVCAHTDGVVTADKEQAAAAQSIQQLYRSCVAKRRLEALKYARMKELEAREAQPPWGARPTFLLKDCVF</sequence>
<dbReference type="Pfam" id="PF00612">
    <property type="entry name" value="IQ"/>
    <property type="match status" value="2"/>
</dbReference>
<feature type="region of interest" description="Disordered" evidence="1">
    <location>
        <begin position="321"/>
        <end position="353"/>
    </location>
</feature>
<gene>
    <name evidence="2" type="primary">LgM4147LRVhigh.24.01180.00040</name>
    <name evidence="2" type="ORF">BN36_2435390</name>
</gene>
<evidence type="ECO:0000256" key="1">
    <source>
        <dbReference type="SAM" id="MobiDB-lite"/>
    </source>
</evidence>
<protein>
    <recommendedName>
        <fullName evidence="3">IQ calmodulin-binding protein</fullName>
    </recommendedName>
</protein>
<name>A0A1E1IXV6_LEIGU</name>
<dbReference type="SMART" id="SM00015">
    <property type="entry name" value="IQ"/>
    <property type="match status" value="4"/>
</dbReference>
<accession>A0A1E1IXV6</accession>
<dbReference type="InterPro" id="IPR000048">
    <property type="entry name" value="IQ_motif_EF-hand-BS"/>
</dbReference>